<name>A0A2T3MNK4_9GAMM</name>
<reference evidence="1 2" key="1">
    <citation type="submission" date="2018-01" db="EMBL/GenBank/DDBJ databases">
        <title>Whole genome sequencing of Histamine producing bacteria.</title>
        <authorList>
            <person name="Butler K."/>
        </authorList>
    </citation>
    <scope>NUCLEOTIDE SEQUENCE [LARGE SCALE GENOMIC DNA]</scope>
    <source>
        <strain evidence="1 2">NCIMB 13481</strain>
    </source>
</reference>
<dbReference type="RefSeq" id="WP_107237015.1">
    <property type="nucleotide sequence ID" value="NZ_PYLW01000004.1"/>
</dbReference>
<gene>
    <name evidence="1" type="ORF">C9I88_06550</name>
</gene>
<dbReference type="Proteomes" id="UP000241954">
    <property type="component" value="Unassembled WGS sequence"/>
</dbReference>
<evidence type="ECO:0000313" key="2">
    <source>
        <dbReference type="Proteomes" id="UP000241954"/>
    </source>
</evidence>
<comment type="caution">
    <text evidence="1">The sequence shown here is derived from an EMBL/GenBank/DDBJ whole genome shotgun (WGS) entry which is preliminary data.</text>
</comment>
<proteinExistence type="predicted"/>
<sequence length="182" mass="21653">MSIIRRPQIQCGKLEIVNPIDSKYAIGENLYFFDCHKLQPDWIKNQSVHKGIIKGVYRKHQKDDIICKVYFPYTRCSKFIPEDELERECYRTEQQCSWGKLENMLLDGMLVKVNDINTLNSIIEEAVCCLRREVEDYLYFQRRLHITLKNNHIHLKISADKPGIEFRLFGKRIPYEQVLSLE</sequence>
<protein>
    <submittedName>
        <fullName evidence="1">Uncharacterized protein</fullName>
    </submittedName>
</protein>
<evidence type="ECO:0000313" key="1">
    <source>
        <dbReference type="EMBL" id="PSV98319.1"/>
    </source>
</evidence>
<accession>A0A2T3MNK4</accession>
<organism evidence="1 2">
    <name type="scientific">Photobacterium iliopiscarium</name>
    <dbReference type="NCBI Taxonomy" id="56192"/>
    <lineage>
        <taxon>Bacteria</taxon>
        <taxon>Pseudomonadati</taxon>
        <taxon>Pseudomonadota</taxon>
        <taxon>Gammaproteobacteria</taxon>
        <taxon>Vibrionales</taxon>
        <taxon>Vibrionaceae</taxon>
        <taxon>Photobacterium</taxon>
    </lineage>
</organism>
<dbReference type="EMBL" id="PYLW01000004">
    <property type="protein sequence ID" value="PSV98319.1"/>
    <property type="molecule type" value="Genomic_DNA"/>
</dbReference>
<dbReference type="AlphaFoldDB" id="A0A2T3MNK4"/>